<keyword evidence="7" id="KW-0418">Kinase</keyword>
<evidence type="ECO:0000256" key="2">
    <source>
        <dbReference type="ARBA" id="ARBA00022448"/>
    </source>
</evidence>
<dbReference type="InterPro" id="IPR036667">
    <property type="entry name" value="PTS_IIB_sorbose-sp_sf"/>
</dbReference>
<dbReference type="STRING" id="206665.SAMN04488516_10198"/>
<dbReference type="Pfam" id="PF03830">
    <property type="entry name" value="PTSIIB_sorb"/>
    <property type="match status" value="1"/>
</dbReference>
<dbReference type="Proteomes" id="UP000199602">
    <property type="component" value="Unassembled WGS sequence"/>
</dbReference>
<name>A0A1G9ZMT8_9BACT</name>
<keyword evidence="10" id="KW-1185">Reference proteome</keyword>
<evidence type="ECO:0000256" key="3">
    <source>
        <dbReference type="ARBA" id="ARBA00022490"/>
    </source>
</evidence>
<keyword evidence="5" id="KW-0808">Transferase</keyword>
<accession>A0A1G9ZMT8</accession>
<evidence type="ECO:0000256" key="6">
    <source>
        <dbReference type="ARBA" id="ARBA00022683"/>
    </source>
</evidence>
<dbReference type="GO" id="GO:0005737">
    <property type="term" value="C:cytoplasm"/>
    <property type="evidence" value="ECO:0007669"/>
    <property type="project" value="UniProtKB-SubCell"/>
</dbReference>
<evidence type="ECO:0000313" key="9">
    <source>
        <dbReference type="EMBL" id="SDN22658.1"/>
    </source>
</evidence>
<dbReference type="GO" id="GO:0009401">
    <property type="term" value="P:phosphoenolpyruvate-dependent sugar phosphotransferase system"/>
    <property type="evidence" value="ECO:0007669"/>
    <property type="project" value="UniProtKB-KW"/>
</dbReference>
<gene>
    <name evidence="9" type="ORF">SAMN04488516_10198</name>
</gene>
<organism evidence="9 10">
    <name type="scientific">Desulfonauticus submarinus</name>
    <dbReference type="NCBI Taxonomy" id="206665"/>
    <lineage>
        <taxon>Bacteria</taxon>
        <taxon>Pseudomonadati</taxon>
        <taxon>Thermodesulfobacteriota</taxon>
        <taxon>Desulfovibrionia</taxon>
        <taxon>Desulfovibrionales</taxon>
        <taxon>Desulfonauticaceae</taxon>
        <taxon>Desulfonauticus</taxon>
    </lineage>
</organism>
<dbReference type="RefSeq" id="WP_092061715.1">
    <property type="nucleotide sequence ID" value="NZ_FNIN01000001.1"/>
</dbReference>
<dbReference type="AlphaFoldDB" id="A0A1G9ZMT8"/>
<keyword evidence="3" id="KW-0963">Cytoplasm</keyword>
<keyword evidence="2" id="KW-0813">Transport</keyword>
<dbReference type="PROSITE" id="PS51101">
    <property type="entry name" value="PTS_EIIB_TYPE_4"/>
    <property type="match status" value="1"/>
</dbReference>
<dbReference type="InterPro" id="IPR004720">
    <property type="entry name" value="PTS_IIB_sorbose-sp"/>
</dbReference>
<dbReference type="Gene3D" id="3.40.35.10">
    <property type="entry name" value="Phosphotransferase system, sorbose subfamily IIB component"/>
    <property type="match status" value="1"/>
</dbReference>
<sequence length="149" mass="17069">MWVRIDNRLLHGQVLETWLPYVNAKTILVVNDPLAANTIQQDIMRLAVPRGIDIYFLSLRQVLTFLKNKKCTDALVLFANCADAKIAFDRGFTFKILNIGNLHYEPGKEQVCDHIALSKEDISCLRYLIRKGVSLDFRCVPHKQVQVTL</sequence>
<evidence type="ECO:0000313" key="10">
    <source>
        <dbReference type="Proteomes" id="UP000199602"/>
    </source>
</evidence>
<reference evidence="9 10" key="1">
    <citation type="submission" date="2016-10" db="EMBL/GenBank/DDBJ databases">
        <authorList>
            <person name="de Groot N.N."/>
        </authorList>
    </citation>
    <scope>NUCLEOTIDE SEQUENCE [LARGE SCALE GENOMIC DNA]</scope>
    <source>
        <strain evidence="9 10">DSM 15269</strain>
    </source>
</reference>
<dbReference type="OrthoDB" id="9788818at2"/>
<evidence type="ECO:0000256" key="4">
    <source>
        <dbReference type="ARBA" id="ARBA00022597"/>
    </source>
</evidence>
<protein>
    <submittedName>
        <fullName evidence="9">PTS system, mannose-specific IIB component</fullName>
    </submittedName>
</protein>
<dbReference type="GO" id="GO:0016301">
    <property type="term" value="F:kinase activity"/>
    <property type="evidence" value="ECO:0007669"/>
    <property type="project" value="UniProtKB-KW"/>
</dbReference>
<keyword evidence="4" id="KW-0762">Sugar transport</keyword>
<keyword evidence="6" id="KW-0598">Phosphotransferase system</keyword>
<dbReference type="GO" id="GO:0008982">
    <property type="term" value="F:protein-N(PI)-phosphohistidine-sugar phosphotransferase activity"/>
    <property type="evidence" value="ECO:0007669"/>
    <property type="project" value="InterPro"/>
</dbReference>
<proteinExistence type="predicted"/>
<feature type="domain" description="PTS EIIB type-4" evidence="8">
    <location>
        <begin position="1"/>
        <end position="149"/>
    </location>
</feature>
<evidence type="ECO:0000256" key="7">
    <source>
        <dbReference type="ARBA" id="ARBA00022777"/>
    </source>
</evidence>
<evidence type="ECO:0000259" key="8">
    <source>
        <dbReference type="PROSITE" id="PS51101"/>
    </source>
</evidence>
<evidence type="ECO:0000256" key="1">
    <source>
        <dbReference type="ARBA" id="ARBA00004496"/>
    </source>
</evidence>
<dbReference type="EMBL" id="FNIN01000001">
    <property type="protein sequence ID" value="SDN22658.1"/>
    <property type="molecule type" value="Genomic_DNA"/>
</dbReference>
<dbReference type="SUPFAM" id="SSF52728">
    <property type="entry name" value="PTS IIb component"/>
    <property type="match status" value="1"/>
</dbReference>
<evidence type="ECO:0000256" key="5">
    <source>
        <dbReference type="ARBA" id="ARBA00022679"/>
    </source>
</evidence>
<comment type="subcellular location">
    <subcellularLocation>
        <location evidence="1">Cytoplasm</location>
    </subcellularLocation>
</comment>